<dbReference type="PROSITE" id="PS51746">
    <property type="entry name" value="PPM_2"/>
    <property type="match status" value="1"/>
</dbReference>
<proteinExistence type="predicted"/>
<evidence type="ECO:0000313" key="2">
    <source>
        <dbReference type="EMBL" id="KFB07319.1"/>
    </source>
</evidence>
<dbReference type="RefSeq" id="WP_004024848.1">
    <property type="nucleotide sequence ID" value="NZ_AWQU01000086.1"/>
</dbReference>
<keyword evidence="3" id="KW-1185">Reference proteome</keyword>
<dbReference type="InterPro" id="IPR001932">
    <property type="entry name" value="PPM-type_phosphatase-like_dom"/>
</dbReference>
<dbReference type="Proteomes" id="UP000028523">
    <property type="component" value="Unassembled WGS sequence"/>
</dbReference>
<comment type="caution">
    <text evidence="2">The sequence shown here is derived from an EMBL/GenBank/DDBJ whole genome shotgun (WGS) entry which is preliminary data.</text>
</comment>
<dbReference type="GO" id="GO:0004722">
    <property type="term" value="F:protein serine/threonine phosphatase activity"/>
    <property type="evidence" value="ECO:0007669"/>
    <property type="project" value="InterPro"/>
</dbReference>
<sequence length="256" mass="29199">MKIAKSLNEKRIIFNKSDTGFIRKTNEDYAWSGTNSVLDSLLIVSDGVGSYEGSDKASEIVSKVFSKSFLSLEYISIDVKKWFEKNIVRAKMIMKEHIKDNGRHMNMATTLVLALIIKKEVHVFWIGDSRAYLIDKKEATQLTEDHNLLNHLLNLNLTHDEIMKYKKHLHSITNSISASTEMAQKYDYLSIPLKSNNFIFLASDGFYNFCQLNNLFDIISDDTNKEVITDELVSNAITNGSNDNISFSYFGLLKES</sequence>
<dbReference type="SUPFAM" id="SSF81606">
    <property type="entry name" value="PP2C-like"/>
    <property type="match status" value="1"/>
</dbReference>
<evidence type="ECO:0000259" key="1">
    <source>
        <dbReference type="PROSITE" id="PS51746"/>
    </source>
</evidence>
<accession>A0A084U2Y3</accession>
<feature type="domain" description="PPM-type phosphatase" evidence="1">
    <location>
        <begin position="12"/>
        <end position="252"/>
    </location>
</feature>
<dbReference type="PANTHER" id="PTHR47992">
    <property type="entry name" value="PROTEIN PHOSPHATASE"/>
    <property type="match status" value="1"/>
</dbReference>
<gene>
    <name evidence="2" type="primary">pTC1</name>
    <name evidence="2" type="ORF">P271_150</name>
</gene>
<dbReference type="AlphaFoldDB" id="A0A084U2Y3"/>
<reference evidence="2 3" key="1">
    <citation type="journal article" date="2014" name="PLoS ONE">
        <title>Reduction of Hydrogen Peroxide Accumulation and Toxicity by a Catalase from Mycoplasma iowae.</title>
        <authorList>
            <person name="Pritchard R.E."/>
            <person name="Prassinos A.J."/>
            <person name="Osborne J.D."/>
            <person name="Raviv Z."/>
            <person name="Balish M.F."/>
        </authorList>
    </citation>
    <scope>NUCLEOTIDE SEQUENCE [LARGE SCALE GENOMIC DNA]</scope>
    <source>
        <strain evidence="2 3">DK-CPA</strain>
    </source>
</reference>
<protein>
    <submittedName>
        <fullName evidence="2">Serine/threonine phosphatase, family 2C</fullName>
    </submittedName>
</protein>
<dbReference type="SMART" id="SM00332">
    <property type="entry name" value="PP2Cc"/>
    <property type="match status" value="1"/>
</dbReference>
<dbReference type="Pfam" id="PF13672">
    <property type="entry name" value="PP2C_2"/>
    <property type="match status" value="1"/>
</dbReference>
<dbReference type="InterPro" id="IPR015655">
    <property type="entry name" value="PP2C"/>
</dbReference>
<dbReference type="GeneID" id="96866929"/>
<dbReference type="Gene3D" id="3.60.40.10">
    <property type="entry name" value="PPM-type phosphatase domain"/>
    <property type="match status" value="1"/>
</dbReference>
<evidence type="ECO:0000313" key="3">
    <source>
        <dbReference type="Proteomes" id="UP000028523"/>
    </source>
</evidence>
<dbReference type="InterPro" id="IPR036457">
    <property type="entry name" value="PPM-type-like_dom_sf"/>
</dbReference>
<dbReference type="CDD" id="cd00143">
    <property type="entry name" value="PP2Cc"/>
    <property type="match status" value="1"/>
</dbReference>
<organism evidence="2 3">
    <name type="scientific">Malacoplasma iowae DK-CPA</name>
    <dbReference type="NCBI Taxonomy" id="1394179"/>
    <lineage>
        <taxon>Bacteria</taxon>
        <taxon>Bacillati</taxon>
        <taxon>Mycoplasmatota</taxon>
        <taxon>Mycoplasmoidales</taxon>
        <taxon>Mycoplasmoidaceae</taxon>
        <taxon>Malacoplasma</taxon>
    </lineage>
</organism>
<dbReference type="EMBL" id="AWQU01000086">
    <property type="protein sequence ID" value="KFB07319.1"/>
    <property type="molecule type" value="Genomic_DNA"/>
</dbReference>
<name>A0A084U2Y3_MALIO</name>